<gene>
    <name evidence="7" type="ORF">CHS0354_027379</name>
</gene>
<accession>A0AAE0SQC5</accession>
<sequence>MQVIGKENIPPSSVNYASVSNHLSFFDIGVLMAELSSMFIMKRAILYFPFYGWMAYIFGSISINRYSLKNLNAVAEKMVAFVRLGGKLHLFPEGTRSRDGNLLPFKKGLLHKLYNENLPVLCCALWNTQRAFPADNYNLIKMKFNIPVYLSVGRLLRPTDFASFVIFFNTCCQEVELPLKTLKSLHGSALPLIISLVPFAVYAGLTFGLVRGRPEAVQRKTKTYLYGSVLLAVCTVAAYQIWYKLPETGDLAYRDWILLLFSLSGTVTQRGSIPPMTLFLFFWGMLLYILRTVRLRKEFDRIGNDLKRMQITPPKNDTDTADSHDQLLLTELTESAPNPATPADKSYISGETKLQSGFMQKTAVHISRLPSSERENFTVYISDEIWAKSKSFYIIPGWINWSIPIFGFLGTVLGISMASEGISKIISSPEGIGKLTTELSTAIYPLGIAFDTTLISLSLSLVLMFTQVTPAKVGRKKPAHHGSLYSAPAKVK</sequence>
<feature type="domain" description="Phospholipid/glycerol acyltransferase" evidence="6">
    <location>
        <begin position="16"/>
        <end position="128"/>
    </location>
</feature>
<evidence type="ECO:0000256" key="3">
    <source>
        <dbReference type="ARBA" id="ARBA00022679"/>
    </source>
</evidence>
<evidence type="ECO:0000313" key="8">
    <source>
        <dbReference type="Proteomes" id="UP001195483"/>
    </source>
</evidence>
<dbReference type="AlphaFoldDB" id="A0AAE0SQC5"/>
<comment type="caution">
    <text evidence="7">The sequence shown here is derived from an EMBL/GenBank/DDBJ whole genome shotgun (WGS) entry which is preliminary data.</text>
</comment>
<dbReference type="SUPFAM" id="SSF69593">
    <property type="entry name" value="Glycerol-3-phosphate (1)-acyltransferase"/>
    <property type="match status" value="1"/>
</dbReference>
<evidence type="ECO:0000256" key="2">
    <source>
        <dbReference type="ARBA" id="ARBA00013211"/>
    </source>
</evidence>
<dbReference type="PANTHER" id="PTHR10434">
    <property type="entry name" value="1-ACYL-SN-GLYCEROL-3-PHOSPHATE ACYLTRANSFERASE"/>
    <property type="match status" value="1"/>
</dbReference>
<dbReference type="SMART" id="SM00563">
    <property type="entry name" value="PlsC"/>
    <property type="match status" value="1"/>
</dbReference>
<evidence type="ECO:0000256" key="5">
    <source>
        <dbReference type="SAM" id="Phobius"/>
    </source>
</evidence>
<evidence type="ECO:0000313" key="7">
    <source>
        <dbReference type="EMBL" id="KAK3596109.1"/>
    </source>
</evidence>
<comment type="pathway">
    <text evidence="1">Phospholipid metabolism; CDP-diacylglycerol biosynthesis; CDP-diacylglycerol from sn-glycerol 3-phosphate: step 2/3.</text>
</comment>
<keyword evidence="5" id="KW-0472">Membrane</keyword>
<dbReference type="EC" id="2.3.1.51" evidence="2"/>
<reference evidence="7" key="2">
    <citation type="journal article" date="2021" name="Genome Biol. Evol.">
        <title>Developing a high-quality reference genome for a parasitic bivalve with doubly uniparental inheritance (Bivalvia: Unionida).</title>
        <authorList>
            <person name="Smith C.H."/>
        </authorList>
    </citation>
    <scope>NUCLEOTIDE SEQUENCE</scope>
    <source>
        <strain evidence="7">CHS0354</strain>
        <tissue evidence="7">Mantle</tissue>
    </source>
</reference>
<proteinExistence type="predicted"/>
<feature type="transmembrane region" description="Helical" evidence="5">
    <location>
        <begin position="189"/>
        <end position="211"/>
    </location>
</feature>
<dbReference type="CDD" id="cd07989">
    <property type="entry name" value="LPLAT_AGPAT-like"/>
    <property type="match status" value="1"/>
</dbReference>
<keyword evidence="4" id="KW-0012">Acyltransferase</keyword>
<keyword evidence="5" id="KW-1133">Transmembrane helix</keyword>
<keyword evidence="8" id="KW-1185">Reference proteome</keyword>
<dbReference type="EMBL" id="JAEAOA010001653">
    <property type="protein sequence ID" value="KAK3596109.1"/>
    <property type="molecule type" value="Genomic_DNA"/>
</dbReference>
<evidence type="ECO:0000256" key="4">
    <source>
        <dbReference type="ARBA" id="ARBA00023315"/>
    </source>
</evidence>
<keyword evidence="5" id="KW-0812">Transmembrane</keyword>
<reference evidence="7" key="3">
    <citation type="submission" date="2023-05" db="EMBL/GenBank/DDBJ databases">
        <authorList>
            <person name="Smith C.H."/>
        </authorList>
    </citation>
    <scope>NUCLEOTIDE SEQUENCE</scope>
    <source>
        <strain evidence="7">CHS0354</strain>
        <tissue evidence="7">Mantle</tissue>
    </source>
</reference>
<reference evidence="7" key="1">
    <citation type="journal article" date="2021" name="Genome Biol. Evol.">
        <title>A High-Quality Reference Genome for a Parasitic Bivalve with Doubly Uniparental Inheritance (Bivalvia: Unionida).</title>
        <authorList>
            <person name="Smith C.H."/>
        </authorList>
    </citation>
    <scope>NUCLEOTIDE SEQUENCE</scope>
    <source>
        <strain evidence="7">CHS0354</strain>
    </source>
</reference>
<evidence type="ECO:0000259" key="6">
    <source>
        <dbReference type="SMART" id="SM00563"/>
    </source>
</evidence>
<dbReference type="PANTHER" id="PTHR10434:SF11">
    <property type="entry name" value="1-ACYL-SN-GLYCEROL-3-PHOSPHATE ACYLTRANSFERASE"/>
    <property type="match status" value="1"/>
</dbReference>
<feature type="transmembrane region" description="Helical" evidence="5">
    <location>
        <begin position="272"/>
        <end position="290"/>
    </location>
</feature>
<feature type="transmembrane region" description="Helical" evidence="5">
    <location>
        <begin position="44"/>
        <end position="63"/>
    </location>
</feature>
<dbReference type="Proteomes" id="UP001195483">
    <property type="component" value="Unassembled WGS sequence"/>
</dbReference>
<feature type="transmembrane region" description="Helical" evidence="5">
    <location>
        <begin position="442"/>
        <end position="466"/>
    </location>
</feature>
<name>A0AAE0SQC5_9BIVA</name>
<organism evidence="7 8">
    <name type="scientific">Potamilus streckersoni</name>
    <dbReference type="NCBI Taxonomy" id="2493646"/>
    <lineage>
        <taxon>Eukaryota</taxon>
        <taxon>Metazoa</taxon>
        <taxon>Spiralia</taxon>
        <taxon>Lophotrochozoa</taxon>
        <taxon>Mollusca</taxon>
        <taxon>Bivalvia</taxon>
        <taxon>Autobranchia</taxon>
        <taxon>Heteroconchia</taxon>
        <taxon>Palaeoheterodonta</taxon>
        <taxon>Unionida</taxon>
        <taxon>Unionoidea</taxon>
        <taxon>Unionidae</taxon>
        <taxon>Ambleminae</taxon>
        <taxon>Lampsilini</taxon>
        <taxon>Potamilus</taxon>
    </lineage>
</organism>
<keyword evidence="3" id="KW-0808">Transferase</keyword>
<feature type="transmembrane region" description="Helical" evidence="5">
    <location>
        <begin position="223"/>
        <end position="242"/>
    </location>
</feature>
<protein>
    <recommendedName>
        <fullName evidence="2">1-acylglycerol-3-phosphate O-acyltransferase</fullName>
        <ecNumber evidence="2">2.3.1.51</ecNumber>
    </recommendedName>
</protein>
<feature type="transmembrane region" description="Helical" evidence="5">
    <location>
        <begin position="398"/>
        <end position="422"/>
    </location>
</feature>
<dbReference type="InterPro" id="IPR002123">
    <property type="entry name" value="Plipid/glycerol_acylTrfase"/>
</dbReference>
<dbReference type="GO" id="GO:0006654">
    <property type="term" value="P:phosphatidic acid biosynthetic process"/>
    <property type="evidence" value="ECO:0007669"/>
    <property type="project" value="TreeGrafter"/>
</dbReference>
<dbReference type="Pfam" id="PF01553">
    <property type="entry name" value="Acyltransferase"/>
    <property type="match status" value="1"/>
</dbReference>
<dbReference type="GO" id="GO:0005783">
    <property type="term" value="C:endoplasmic reticulum"/>
    <property type="evidence" value="ECO:0007669"/>
    <property type="project" value="TreeGrafter"/>
</dbReference>
<evidence type="ECO:0000256" key="1">
    <source>
        <dbReference type="ARBA" id="ARBA00004728"/>
    </source>
</evidence>
<dbReference type="GO" id="GO:0003841">
    <property type="term" value="F:1-acylglycerol-3-phosphate O-acyltransferase activity"/>
    <property type="evidence" value="ECO:0007669"/>
    <property type="project" value="UniProtKB-EC"/>
</dbReference>